<evidence type="ECO:0000313" key="10">
    <source>
        <dbReference type="EMBL" id="KAE8711697.1"/>
    </source>
</evidence>
<keyword evidence="4" id="KW-0735">Signal-anchor</keyword>
<evidence type="ECO:0000256" key="5">
    <source>
        <dbReference type="ARBA" id="ARBA00022989"/>
    </source>
</evidence>
<organism evidence="10 11">
    <name type="scientific">Hibiscus syriacus</name>
    <name type="common">Rose of Sharon</name>
    <dbReference type="NCBI Taxonomy" id="106335"/>
    <lineage>
        <taxon>Eukaryota</taxon>
        <taxon>Viridiplantae</taxon>
        <taxon>Streptophyta</taxon>
        <taxon>Embryophyta</taxon>
        <taxon>Tracheophyta</taxon>
        <taxon>Spermatophyta</taxon>
        <taxon>Magnoliopsida</taxon>
        <taxon>eudicotyledons</taxon>
        <taxon>Gunneridae</taxon>
        <taxon>Pentapetalae</taxon>
        <taxon>rosids</taxon>
        <taxon>malvids</taxon>
        <taxon>Malvales</taxon>
        <taxon>Malvaceae</taxon>
        <taxon>Malvoideae</taxon>
        <taxon>Hibiscus</taxon>
    </lineage>
</organism>
<dbReference type="Proteomes" id="UP000436088">
    <property type="component" value="Unassembled WGS sequence"/>
</dbReference>
<feature type="compositionally biased region" description="Polar residues" evidence="7">
    <location>
        <begin position="479"/>
        <end position="496"/>
    </location>
</feature>
<dbReference type="InterPro" id="IPR025846">
    <property type="entry name" value="TBL_N"/>
</dbReference>
<keyword evidence="6" id="KW-0472">Membrane</keyword>
<evidence type="ECO:0000313" key="11">
    <source>
        <dbReference type="Proteomes" id="UP000436088"/>
    </source>
</evidence>
<feature type="domain" description="Trichome birefringence-like N-terminal" evidence="9">
    <location>
        <begin position="67"/>
        <end position="117"/>
    </location>
</feature>
<evidence type="ECO:0000256" key="4">
    <source>
        <dbReference type="ARBA" id="ARBA00022968"/>
    </source>
</evidence>
<accession>A0A6A3B7G2</accession>
<evidence type="ECO:0000259" key="8">
    <source>
        <dbReference type="Pfam" id="PF13839"/>
    </source>
</evidence>
<evidence type="ECO:0000256" key="2">
    <source>
        <dbReference type="ARBA" id="ARBA00007727"/>
    </source>
</evidence>
<evidence type="ECO:0000256" key="3">
    <source>
        <dbReference type="ARBA" id="ARBA00022692"/>
    </source>
</evidence>
<feature type="compositionally biased region" description="Acidic residues" evidence="7">
    <location>
        <begin position="499"/>
        <end position="513"/>
    </location>
</feature>
<gene>
    <name evidence="10" type="ORF">F3Y22_tig00110279pilonHSYRG00043</name>
</gene>
<protein>
    <submittedName>
        <fullName evidence="10">Protein ALTERED XYLOGLUCAN 4</fullName>
    </submittedName>
</protein>
<dbReference type="InterPro" id="IPR029962">
    <property type="entry name" value="TBL"/>
</dbReference>
<evidence type="ECO:0000256" key="1">
    <source>
        <dbReference type="ARBA" id="ARBA00004167"/>
    </source>
</evidence>
<dbReference type="PANTHER" id="PTHR32285">
    <property type="entry name" value="PROTEIN TRICHOME BIREFRINGENCE-LIKE 9-RELATED"/>
    <property type="match status" value="1"/>
</dbReference>
<dbReference type="EMBL" id="VEPZ02000908">
    <property type="protein sequence ID" value="KAE8711697.1"/>
    <property type="molecule type" value="Genomic_DNA"/>
</dbReference>
<keyword evidence="3" id="KW-0812">Transmembrane</keyword>
<proteinExistence type="inferred from homology"/>
<feature type="region of interest" description="Disordered" evidence="7">
    <location>
        <begin position="468"/>
        <end position="521"/>
    </location>
</feature>
<sequence length="521" mass="59124">MGVTSPLKGHSYPHSLVKKLLPCSLYPLYVLLPMALFSFCLHVFSSTPSLIHLPSSNGELIRNGRFCNYNNGRWVHDKMGPLYNGSTCGTIKDGQNCFSHGRPDLDYLYWRWKPRRCRLPRFDPGSFLALLSNKHIAFIGDSMARNQLESLLCMLATVSEPNLVYTSGDDNKFRRWHFASHNIAVSVYWSPFLVRGVEKSSYGPNYNELYVDSVDERWGADLDHIDMIVLSIGHWFLHPAVYYEGGSILGCHHCKALNHTETGFYGAMRKAVKTALKTIIERKGVNNGNGVDVFLTTFSPSHFEGEWDNAGACSRTKPYRRGERRLEGMDAEMRAIEVEEMEAARLSAKQINARVRLAILDVTKLSLLRPDGHPGPYMYAFPFANGVHDRVQNDCVHWCLPGPIDTWNQIMLQAIKRWNARSRIVSRNAVLKKVAACRPFVIQKSSSGRLRIRVSDEFIRTLMEEGRVKEETEEESGGSNNNRLCSTPQLQKQYTQETEAGDDIGDGEEEEEYSVVFQNEN</sequence>
<comment type="subcellular location">
    <subcellularLocation>
        <location evidence="1">Membrane</location>
        <topology evidence="1">Single-pass membrane protein</topology>
    </subcellularLocation>
</comment>
<comment type="similarity">
    <text evidence="2">Belongs to the PC-esterase family. TBL subfamily.</text>
</comment>
<keyword evidence="11" id="KW-1185">Reference proteome</keyword>
<name>A0A6A3B7G2_HIBSY</name>
<dbReference type="GO" id="GO:0016413">
    <property type="term" value="F:O-acetyltransferase activity"/>
    <property type="evidence" value="ECO:0007669"/>
    <property type="project" value="InterPro"/>
</dbReference>
<comment type="caution">
    <text evidence="10">The sequence shown here is derived from an EMBL/GenBank/DDBJ whole genome shotgun (WGS) entry which is preliminary data.</text>
</comment>
<dbReference type="GO" id="GO:0005794">
    <property type="term" value="C:Golgi apparatus"/>
    <property type="evidence" value="ECO:0007669"/>
    <property type="project" value="TreeGrafter"/>
</dbReference>
<feature type="domain" description="Trichome birefringence-like C-terminal" evidence="8">
    <location>
        <begin position="119"/>
        <end position="413"/>
    </location>
</feature>
<evidence type="ECO:0000256" key="7">
    <source>
        <dbReference type="SAM" id="MobiDB-lite"/>
    </source>
</evidence>
<dbReference type="Pfam" id="PF13839">
    <property type="entry name" value="PC-Esterase"/>
    <property type="match status" value="1"/>
</dbReference>
<dbReference type="AlphaFoldDB" id="A0A6A3B7G2"/>
<dbReference type="PANTHER" id="PTHR32285:SF57">
    <property type="entry name" value="XYLOGLUCAN O-ACETYLTRANSFERASE 1"/>
    <property type="match status" value="1"/>
</dbReference>
<dbReference type="Pfam" id="PF14416">
    <property type="entry name" value="PMR5N"/>
    <property type="match status" value="1"/>
</dbReference>
<dbReference type="GO" id="GO:0016020">
    <property type="term" value="C:membrane"/>
    <property type="evidence" value="ECO:0007669"/>
    <property type="project" value="UniProtKB-SubCell"/>
</dbReference>
<keyword evidence="5" id="KW-1133">Transmembrane helix</keyword>
<evidence type="ECO:0000256" key="6">
    <source>
        <dbReference type="ARBA" id="ARBA00023136"/>
    </source>
</evidence>
<reference evidence="10" key="1">
    <citation type="submission" date="2019-09" db="EMBL/GenBank/DDBJ databases">
        <title>Draft genome information of white flower Hibiscus syriacus.</title>
        <authorList>
            <person name="Kim Y.-M."/>
        </authorList>
    </citation>
    <scope>NUCLEOTIDE SEQUENCE [LARGE SCALE GENOMIC DNA]</scope>
    <source>
        <strain evidence="10">YM2019G1</strain>
    </source>
</reference>
<dbReference type="InterPro" id="IPR026057">
    <property type="entry name" value="TBL_C"/>
</dbReference>
<evidence type="ECO:0000259" key="9">
    <source>
        <dbReference type="Pfam" id="PF14416"/>
    </source>
</evidence>